<keyword evidence="2" id="KW-0732">Signal</keyword>
<dbReference type="RefSeq" id="WP_264227101.1">
    <property type="nucleotide sequence ID" value="NZ_CP107716.1"/>
</dbReference>
<evidence type="ECO:0000256" key="1">
    <source>
        <dbReference type="ARBA" id="ARBA00006987"/>
    </source>
</evidence>
<dbReference type="PANTHER" id="PTHR42928:SF5">
    <property type="entry name" value="BLR1237 PROTEIN"/>
    <property type="match status" value="1"/>
</dbReference>
<accession>A0ABY6ISD1</accession>
<dbReference type="Pfam" id="PF03401">
    <property type="entry name" value="TctC"/>
    <property type="match status" value="1"/>
</dbReference>
<name>A0ABY6ISD1_9HYPH</name>
<reference evidence="3" key="1">
    <citation type="submission" date="2022-10" db="EMBL/GenBank/DDBJ databases">
        <title>YIM 151497 complete genome.</title>
        <authorList>
            <person name="Chen X."/>
        </authorList>
    </citation>
    <scope>NUCLEOTIDE SEQUENCE</scope>
    <source>
        <strain evidence="3">YIM 151497</strain>
    </source>
</reference>
<protein>
    <submittedName>
        <fullName evidence="3">Tripartite tricarboxylate transporter substrate binding protein</fullName>
    </submittedName>
</protein>
<dbReference type="CDD" id="cd07012">
    <property type="entry name" value="PBP2_Bug_TTT"/>
    <property type="match status" value="1"/>
</dbReference>
<keyword evidence="4" id="KW-1185">Reference proteome</keyword>
<dbReference type="PANTHER" id="PTHR42928">
    <property type="entry name" value="TRICARBOXYLATE-BINDING PROTEIN"/>
    <property type="match status" value="1"/>
</dbReference>
<gene>
    <name evidence="3" type="ORF">OF122_07195</name>
</gene>
<dbReference type="InterPro" id="IPR042100">
    <property type="entry name" value="Bug_dom1"/>
</dbReference>
<proteinExistence type="inferred from homology"/>
<sequence length="325" mass="34205">MNMNNTPKVVVAAVAALTVAALALPATAQDYPNAPIRLIVPYAAGGGTDLSARLLQEPLGDALDTSIVVENRAGGAGWVGWAALAAAEPDGYTIGYINLPNLIVGYLNPDAGRTETWEDFDFLTNHVVDAGVIAIRANDERFSDLESLVEYAKENPTSSTSSGVGSATHFAGLQMNARLDTNFEFVHSGGTGDSIPAVLGGHVDVLIAGIADAVSSFDSGELLPIGVFGPERVSLLPDVPTVTEVTDVEFDRLLRRAIAVPNGVPEDVRAELVDALIAAQTTPEHIENLEQVGLQADDLSGDELDQMVANSEAEIIELLPELGWR</sequence>
<dbReference type="InterPro" id="IPR005064">
    <property type="entry name" value="BUG"/>
</dbReference>
<feature type="signal peptide" evidence="2">
    <location>
        <begin position="1"/>
        <end position="28"/>
    </location>
</feature>
<dbReference type="PIRSF" id="PIRSF017082">
    <property type="entry name" value="YflP"/>
    <property type="match status" value="1"/>
</dbReference>
<organism evidence="3 4">
    <name type="scientific">Pelagibacterium flavum</name>
    <dbReference type="NCBI Taxonomy" id="2984530"/>
    <lineage>
        <taxon>Bacteria</taxon>
        <taxon>Pseudomonadati</taxon>
        <taxon>Pseudomonadota</taxon>
        <taxon>Alphaproteobacteria</taxon>
        <taxon>Hyphomicrobiales</taxon>
        <taxon>Devosiaceae</taxon>
        <taxon>Pelagibacterium</taxon>
    </lineage>
</organism>
<dbReference type="Gene3D" id="3.40.190.150">
    <property type="entry name" value="Bordetella uptake gene, domain 1"/>
    <property type="match status" value="1"/>
</dbReference>
<evidence type="ECO:0000313" key="3">
    <source>
        <dbReference type="EMBL" id="UYQ73533.1"/>
    </source>
</evidence>
<dbReference type="Gene3D" id="3.40.190.10">
    <property type="entry name" value="Periplasmic binding protein-like II"/>
    <property type="match status" value="1"/>
</dbReference>
<dbReference type="Proteomes" id="UP001163882">
    <property type="component" value="Chromosome"/>
</dbReference>
<evidence type="ECO:0000313" key="4">
    <source>
        <dbReference type="Proteomes" id="UP001163882"/>
    </source>
</evidence>
<feature type="chain" id="PRO_5045111128" evidence="2">
    <location>
        <begin position="29"/>
        <end position="325"/>
    </location>
</feature>
<dbReference type="SUPFAM" id="SSF53850">
    <property type="entry name" value="Periplasmic binding protein-like II"/>
    <property type="match status" value="1"/>
</dbReference>
<dbReference type="EMBL" id="CP107716">
    <property type="protein sequence ID" value="UYQ73533.1"/>
    <property type="molecule type" value="Genomic_DNA"/>
</dbReference>
<comment type="similarity">
    <text evidence="1">Belongs to the UPF0065 (bug) family.</text>
</comment>
<evidence type="ECO:0000256" key="2">
    <source>
        <dbReference type="SAM" id="SignalP"/>
    </source>
</evidence>